<dbReference type="RefSeq" id="WP_135784832.1">
    <property type="nucleotide sequence ID" value="NZ_SRRT01000002.1"/>
</dbReference>
<organism evidence="7 8">
    <name type="scientific">Streptomyces bauhiniae</name>
    <dbReference type="NCBI Taxonomy" id="2340725"/>
    <lineage>
        <taxon>Bacteria</taxon>
        <taxon>Bacillati</taxon>
        <taxon>Actinomycetota</taxon>
        <taxon>Actinomycetes</taxon>
        <taxon>Kitasatosporales</taxon>
        <taxon>Streptomycetaceae</taxon>
        <taxon>Streptomyces</taxon>
    </lineage>
</organism>
<comment type="caution">
    <text evidence="7">The sequence shown here is derived from an EMBL/GenBank/DDBJ whole genome shotgun (WGS) entry which is preliminary data.</text>
</comment>
<dbReference type="EMBL" id="SRRT01000002">
    <property type="protein sequence ID" value="TGN79492.1"/>
    <property type="molecule type" value="Genomic_DNA"/>
</dbReference>
<evidence type="ECO:0000313" key="7">
    <source>
        <dbReference type="EMBL" id="TGN79492.1"/>
    </source>
</evidence>
<keyword evidence="8" id="KW-1185">Reference proteome</keyword>
<sequence length="395" mass="42876">MGKRFEAKRMEWLRSCTAWVKRAWSTPGHERNTALLVGKSALAATLAWWIAYDLLNASSPAFAPFSAVLIMNATVYKSVWQALRYTAAVTVGVAVQAAIGFLAGPDLFAFVLVAVIALCIGRWPALGEQRSQVATAAFFAFSTYATATTTSDKVNQLGQIVLLVLIGCGLGVLVNLCIAPPLRYRSAEHGLQMLAGRIATLLDDMADGLCTGDVDADRAAKWRRAGESAQHAVGQARAGLHTAENSLPLNPRRLLPAHRGYLGFDRYRQSVDALERAVYQLGSLTRSLGRWRETEDTYTYSPALKAYADFAASLRDIALVIANLDSDTLAEQAEEMCRLATTAQEALQKVLGAAQDNNLPLSDASRPYGVLVVEATRLMEEFQNTCDALKDTAEE</sequence>
<dbReference type="GeneID" id="95447468"/>
<evidence type="ECO:0000256" key="3">
    <source>
        <dbReference type="ARBA" id="ARBA00022692"/>
    </source>
</evidence>
<evidence type="ECO:0000313" key="8">
    <source>
        <dbReference type="Proteomes" id="UP000298159"/>
    </source>
</evidence>
<gene>
    <name evidence="7" type="ORF">E5083_07660</name>
</gene>
<accession>A0A4Z1DB39</accession>
<evidence type="ECO:0008006" key="9">
    <source>
        <dbReference type="Google" id="ProtNLM"/>
    </source>
</evidence>
<protein>
    <recommendedName>
        <fullName evidence="9">FUSC family protein</fullName>
    </recommendedName>
</protein>
<dbReference type="GO" id="GO:0005886">
    <property type="term" value="C:plasma membrane"/>
    <property type="evidence" value="ECO:0007669"/>
    <property type="project" value="UniProtKB-SubCell"/>
</dbReference>
<feature type="transmembrane region" description="Helical" evidence="6">
    <location>
        <begin position="82"/>
        <end position="101"/>
    </location>
</feature>
<dbReference type="AlphaFoldDB" id="A0A4Z1DB39"/>
<feature type="transmembrane region" description="Helical" evidence="6">
    <location>
        <begin position="107"/>
        <end position="126"/>
    </location>
</feature>
<name>A0A4Z1DB39_9ACTN</name>
<keyword evidence="4 6" id="KW-1133">Transmembrane helix</keyword>
<keyword evidence="5 6" id="KW-0472">Membrane</keyword>
<evidence type="ECO:0000256" key="6">
    <source>
        <dbReference type="SAM" id="Phobius"/>
    </source>
</evidence>
<comment type="subcellular location">
    <subcellularLocation>
        <location evidence="1">Cell membrane</location>
        <topology evidence="1">Multi-pass membrane protein</topology>
    </subcellularLocation>
</comment>
<evidence type="ECO:0000256" key="2">
    <source>
        <dbReference type="ARBA" id="ARBA00022475"/>
    </source>
</evidence>
<evidence type="ECO:0000256" key="4">
    <source>
        <dbReference type="ARBA" id="ARBA00022989"/>
    </source>
</evidence>
<feature type="transmembrane region" description="Helical" evidence="6">
    <location>
        <begin position="157"/>
        <end position="178"/>
    </location>
</feature>
<dbReference type="Pfam" id="PF06081">
    <property type="entry name" value="ArAE_1"/>
    <property type="match status" value="1"/>
</dbReference>
<proteinExistence type="predicted"/>
<reference evidence="7 8" key="1">
    <citation type="submission" date="2019-04" db="EMBL/GenBank/DDBJ databases">
        <title>Streptomyces sp. nov. Bv016 isolated from bark of Buahinia variegata.</title>
        <authorList>
            <person name="Kanchanasin P."/>
            <person name="Tanasupawat S."/>
            <person name="Yuki M."/>
            <person name="Kudo T."/>
        </authorList>
    </citation>
    <scope>NUCLEOTIDE SEQUENCE [LARGE SCALE GENOMIC DNA]</scope>
    <source>
        <strain evidence="7 8">Bv016</strain>
    </source>
</reference>
<evidence type="ECO:0000256" key="1">
    <source>
        <dbReference type="ARBA" id="ARBA00004651"/>
    </source>
</evidence>
<evidence type="ECO:0000256" key="5">
    <source>
        <dbReference type="ARBA" id="ARBA00023136"/>
    </source>
</evidence>
<keyword evidence="3 6" id="KW-0812">Transmembrane</keyword>
<dbReference type="Proteomes" id="UP000298159">
    <property type="component" value="Unassembled WGS sequence"/>
</dbReference>
<dbReference type="InterPro" id="IPR010343">
    <property type="entry name" value="ArAE_1"/>
</dbReference>
<keyword evidence="2" id="KW-1003">Cell membrane</keyword>